<dbReference type="GO" id="GO:0030288">
    <property type="term" value="C:outer membrane-bounded periplasmic space"/>
    <property type="evidence" value="ECO:0007669"/>
    <property type="project" value="TreeGrafter"/>
</dbReference>
<accession>A0A383RHG0</accession>
<name>A0A383RHG0_PAEAL</name>
<feature type="domain" description="Sporulation stage II protein D amidase enhancer LytB N-terminal" evidence="3">
    <location>
        <begin position="103"/>
        <end position="202"/>
    </location>
</feature>
<dbReference type="NCBIfam" id="TIGR02870">
    <property type="entry name" value="spore_II_D"/>
    <property type="match status" value="1"/>
</dbReference>
<feature type="region of interest" description="Disordered" evidence="1">
    <location>
        <begin position="70"/>
        <end position="90"/>
    </location>
</feature>
<proteinExistence type="predicted"/>
<dbReference type="PANTHER" id="PTHR30032">
    <property type="entry name" value="N-ACETYLMURAMOYL-L-ALANINE AMIDASE-RELATED"/>
    <property type="match status" value="1"/>
</dbReference>
<feature type="transmembrane region" description="Helical" evidence="2">
    <location>
        <begin position="39"/>
        <end position="61"/>
    </location>
</feature>
<dbReference type="NCBIfam" id="TIGR02669">
    <property type="entry name" value="SpoIID_LytB"/>
    <property type="match status" value="1"/>
</dbReference>
<dbReference type="RefSeq" id="WP_138188447.1">
    <property type="nucleotide sequence ID" value="NZ_LS992241.1"/>
</dbReference>
<keyword evidence="2" id="KW-0472">Membrane</keyword>
<gene>
    <name evidence="4" type="primary">spoIID</name>
    <name evidence="4" type="ORF">PBLR_14963</name>
</gene>
<evidence type="ECO:0000256" key="2">
    <source>
        <dbReference type="SAM" id="Phobius"/>
    </source>
</evidence>
<evidence type="ECO:0000256" key="1">
    <source>
        <dbReference type="SAM" id="MobiDB-lite"/>
    </source>
</evidence>
<dbReference type="InterPro" id="IPR014225">
    <property type="entry name" value="Spore_II_D_firmicutes"/>
</dbReference>
<evidence type="ECO:0000259" key="3">
    <source>
        <dbReference type="Pfam" id="PF08486"/>
    </source>
</evidence>
<dbReference type="AlphaFoldDB" id="A0A383RHG0"/>
<protein>
    <submittedName>
        <fullName evidence="4">Lytic transglycosylase autolysin required for complete dissolution of the asymmetric septum (Stage II sporulation)</fullName>
    </submittedName>
</protein>
<evidence type="ECO:0000313" key="5">
    <source>
        <dbReference type="Proteomes" id="UP000304148"/>
    </source>
</evidence>
<dbReference type="PANTHER" id="PTHR30032:SF4">
    <property type="entry name" value="AMIDASE ENHANCER"/>
    <property type="match status" value="1"/>
</dbReference>
<organism evidence="4 5">
    <name type="scientific">Paenibacillus alvei</name>
    <name type="common">Bacillus alvei</name>
    <dbReference type="NCBI Taxonomy" id="44250"/>
    <lineage>
        <taxon>Bacteria</taxon>
        <taxon>Bacillati</taxon>
        <taxon>Bacillota</taxon>
        <taxon>Bacilli</taxon>
        <taxon>Bacillales</taxon>
        <taxon>Paenibacillaceae</taxon>
        <taxon>Paenibacillus</taxon>
    </lineage>
</organism>
<sequence length="392" mass="42514">MATQPMLSAQARRLARWLKPRLRLGGRGRLGMRTRPLPLLARTALWAGALIALALLVPLLLVQEHQQEVSTSARGERPAPQALKVPPPSTAAAQPTVRVYLSGTRQVESIALEQYVRGVLAAEMPSSFELEALKAQAMAARTYIMRRLLAQDTSGAPEGADVTDTVSHQAYKPLAEMKRLPKEAAAKLNRAVEETQDQIITYEGKPIMAAFFSTSNGYTENSEDYWGNPVPYLKSVASPWDERVAPRFAESTTYKVDALLSELGVSAQALKLQSGGGTSSNSGSAQAIRNQLRILSRTPGKRVGQVQVGTEQFTGREIREKLGLRSSAFDWSMVDGKLVITTYGFGHGVGMSQYGAQGMAKEGSTAEQIVTYYYKGVKVDKASKLASAKLKG</sequence>
<evidence type="ECO:0000313" key="4">
    <source>
        <dbReference type="EMBL" id="SYX86537.1"/>
    </source>
</evidence>
<dbReference type="InterPro" id="IPR051922">
    <property type="entry name" value="Bact_Sporulation_Assoc"/>
</dbReference>
<dbReference type="InterPro" id="IPR013693">
    <property type="entry name" value="SpoIID/LytB_N"/>
</dbReference>
<keyword evidence="2" id="KW-0812">Transmembrane</keyword>
<keyword evidence="2" id="KW-1133">Transmembrane helix</keyword>
<reference evidence="5" key="1">
    <citation type="submission" date="2018-08" db="EMBL/GenBank/DDBJ databases">
        <authorList>
            <person name="Chevrot R."/>
        </authorList>
    </citation>
    <scope>NUCLEOTIDE SEQUENCE [LARGE SCALE GENOMIC DNA]</scope>
</reference>
<dbReference type="GO" id="GO:0030435">
    <property type="term" value="P:sporulation resulting in formation of a cellular spore"/>
    <property type="evidence" value="ECO:0007669"/>
    <property type="project" value="InterPro"/>
</dbReference>
<dbReference type="Proteomes" id="UP000304148">
    <property type="component" value="Chromosome"/>
</dbReference>
<dbReference type="Pfam" id="PF08486">
    <property type="entry name" value="SpoIID"/>
    <property type="match status" value="1"/>
</dbReference>
<dbReference type="EMBL" id="LS992241">
    <property type="protein sequence ID" value="SYX86537.1"/>
    <property type="molecule type" value="Genomic_DNA"/>
</dbReference>
<dbReference type="InterPro" id="IPR013486">
    <property type="entry name" value="SpoIID/LytB"/>
</dbReference>